<feature type="transmembrane region" description="Helical" evidence="1">
    <location>
        <begin position="130"/>
        <end position="148"/>
    </location>
</feature>
<evidence type="ECO:0000256" key="1">
    <source>
        <dbReference type="SAM" id="Phobius"/>
    </source>
</evidence>
<sequence>MKTLKNHVILFDNECPMCYAYTKAFVKTGMLAHDGREAYQEMPPNICPLVDRQRAANEIALVNTETGEVTYGIQSLFKIIAHAMPFFRPLFVFSPFVDLMRKFYAFISYNRKVIIPAAVKENTIQPTFKLHYRIAYLVLTWLITAYILTDYAHLLTGFVLPGNKYREYFICGGQVFFQGVIISFYRKEKLWDYLGNMMTISFAGSLLLLPVLVLSKYLDIQSVFFVLYFLMVAGLMFLEHLRRSSILKIGWLMSMTWALYRLIVLGLILIL</sequence>
<accession>A0AAU7K2N6</accession>
<dbReference type="AlphaFoldDB" id="A0AAU7K2N6"/>
<protein>
    <submittedName>
        <fullName evidence="2">DUF393 domain-containing protein</fullName>
    </submittedName>
</protein>
<gene>
    <name evidence="2" type="ORF">ABEG20_16890</name>
</gene>
<reference evidence="2" key="1">
    <citation type="submission" date="2024-05" db="EMBL/GenBank/DDBJ databases">
        <authorList>
            <person name="Kim S."/>
            <person name="Heo J."/>
            <person name="Choi H."/>
            <person name="Choi Y."/>
            <person name="Kwon S.-W."/>
            <person name="Kim Y."/>
        </authorList>
    </citation>
    <scope>NUCLEOTIDE SEQUENCE</scope>
    <source>
        <strain evidence="2">KACC 23697</strain>
    </source>
</reference>
<feature type="transmembrane region" description="Helical" evidence="1">
    <location>
        <begin position="193"/>
        <end position="214"/>
    </location>
</feature>
<evidence type="ECO:0000313" key="2">
    <source>
        <dbReference type="EMBL" id="XBO46963.1"/>
    </source>
</evidence>
<organism evidence="2">
    <name type="scientific">Pedobacter sp. KACC 23697</name>
    <dbReference type="NCBI Taxonomy" id="3149230"/>
    <lineage>
        <taxon>Bacteria</taxon>
        <taxon>Pseudomonadati</taxon>
        <taxon>Bacteroidota</taxon>
        <taxon>Sphingobacteriia</taxon>
        <taxon>Sphingobacteriales</taxon>
        <taxon>Sphingobacteriaceae</taxon>
        <taxon>Pedobacter</taxon>
    </lineage>
</organism>
<keyword evidence="1" id="KW-0472">Membrane</keyword>
<keyword evidence="1" id="KW-1133">Transmembrane helix</keyword>
<name>A0AAU7K2N6_9SPHI</name>
<feature type="transmembrane region" description="Helical" evidence="1">
    <location>
        <begin position="220"/>
        <end position="238"/>
    </location>
</feature>
<dbReference type="RefSeq" id="WP_406824437.1">
    <property type="nucleotide sequence ID" value="NZ_CP157485.1"/>
</dbReference>
<dbReference type="EMBL" id="CP157485">
    <property type="protein sequence ID" value="XBO46963.1"/>
    <property type="molecule type" value="Genomic_DNA"/>
</dbReference>
<feature type="transmembrane region" description="Helical" evidence="1">
    <location>
        <begin position="250"/>
        <end position="270"/>
    </location>
</feature>
<proteinExistence type="predicted"/>
<keyword evidence="1" id="KW-0812">Transmembrane</keyword>